<sequence>MSDALEVKNIEKVTNHDVKVVGIPLETEMPITFRNFPAPAVISFGFYYFEQTMMETALRKCKKQSEPERIMRRKKKASLIIQKPAGEREHVYGTRLVDINEGKFNLRMKEEYLEIPCRGRIRSWCNELLLITDPFKLGALYIFNLVTKEGSTLPPSSSPCSGHVGCKCGLGLAYDKFKGAYKGKGTIFGMTPSLLKGVSTFGGGENCWSGSTCNLILLFLELFSAVHLNSYGGYQIHAFKAYPGRMELCLLPQVSNGVA</sequence>
<accession>A0A5J5BAL1</accession>
<protein>
    <submittedName>
        <fullName evidence="1">Uncharacterized protein</fullName>
    </submittedName>
</protein>
<reference evidence="1 2" key="1">
    <citation type="submission" date="2019-09" db="EMBL/GenBank/DDBJ databases">
        <title>A chromosome-level genome assembly of the Chinese tupelo Nyssa sinensis.</title>
        <authorList>
            <person name="Yang X."/>
            <person name="Kang M."/>
            <person name="Yang Y."/>
            <person name="Xiong H."/>
            <person name="Wang M."/>
            <person name="Zhang Z."/>
            <person name="Wang Z."/>
            <person name="Wu H."/>
            <person name="Ma T."/>
            <person name="Liu J."/>
            <person name="Xi Z."/>
        </authorList>
    </citation>
    <scope>NUCLEOTIDE SEQUENCE [LARGE SCALE GENOMIC DNA]</scope>
    <source>
        <strain evidence="1">J267</strain>
        <tissue evidence="1">Leaf</tissue>
    </source>
</reference>
<dbReference type="AlphaFoldDB" id="A0A5J5BAL1"/>
<dbReference type="EMBL" id="CM018037">
    <property type="protein sequence ID" value="KAA8539638.1"/>
    <property type="molecule type" value="Genomic_DNA"/>
</dbReference>
<evidence type="ECO:0000313" key="2">
    <source>
        <dbReference type="Proteomes" id="UP000325577"/>
    </source>
</evidence>
<organism evidence="1 2">
    <name type="scientific">Nyssa sinensis</name>
    <dbReference type="NCBI Taxonomy" id="561372"/>
    <lineage>
        <taxon>Eukaryota</taxon>
        <taxon>Viridiplantae</taxon>
        <taxon>Streptophyta</taxon>
        <taxon>Embryophyta</taxon>
        <taxon>Tracheophyta</taxon>
        <taxon>Spermatophyta</taxon>
        <taxon>Magnoliopsida</taxon>
        <taxon>eudicotyledons</taxon>
        <taxon>Gunneridae</taxon>
        <taxon>Pentapetalae</taxon>
        <taxon>asterids</taxon>
        <taxon>Cornales</taxon>
        <taxon>Nyssaceae</taxon>
        <taxon>Nyssa</taxon>
    </lineage>
</organism>
<gene>
    <name evidence="1" type="ORF">F0562_026330</name>
</gene>
<dbReference type="OrthoDB" id="1918594at2759"/>
<evidence type="ECO:0000313" key="1">
    <source>
        <dbReference type="EMBL" id="KAA8539638.1"/>
    </source>
</evidence>
<keyword evidence="2" id="KW-1185">Reference proteome</keyword>
<dbReference type="Proteomes" id="UP000325577">
    <property type="component" value="Linkage Group LG14"/>
</dbReference>
<proteinExistence type="predicted"/>
<name>A0A5J5BAL1_9ASTE</name>